<dbReference type="SUPFAM" id="SSF47807">
    <property type="entry name" value="5' to 3' exonuclease, C-terminal subdomain"/>
    <property type="match status" value="1"/>
</dbReference>
<feature type="compositionally biased region" description="Polar residues" evidence="14">
    <location>
        <begin position="552"/>
        <end position="568"/>
    </location>
</feature>
<dbReference type="InterPro" id="IPR006086">
    <property type="entry name" value="XPG-I_dom"/>
</dbReference>
<dbReference type="RefSeq" id="XP_069230424.1">
    <property type="nucleotide sequence ID" value="XM_069372874.1"/>
</dbReference>
<keyword evidence="11" id="KW-0238">DNA-binding</keyword>
<accession>A0AB34KQI5</accession>
<comment type="cofactor">
    <cofactor evidence="1">
        <name>Mg(2+)</name>
        <dbReference type="ChEBI" id="CHEBI:18420"/>
    </cofactor>
</comment>
<keyword evidence="6" id="KW-0227">DNA damage</keyword>
<dbReference type="GO" id="GO:0003677">
    <property type="term" value="F:DNA binding"/>
    <property type="evidence" value="ECO:0007669"/>
    <property type="project" value="UniProtKB-KW"/>
</dbReference>
<sequence length="712" mass="78293">MGIQGLLPLLKSIQKPTHLRNFAGKTIGIDAYGWLHRGTVACAIDLAQGKPTRKYVDFAMNRVRMLIHFGVKPYLVFDGDYLPSKAHTEKDRAARRKESRRTGLQLLQAGKTSQAQLELQKAVDVTPLMARELIEELKAAGIPYVVAPYEADSQLTYLEQQGLIQGVLSEDSDLLVFGVRCLLTKLDQYGECVMIRRDDFTACREVSLVGWKLHEFRMMAMLSGCDYLPGIDKMGLKTAYRLVRKHKTVDRVIRTVQFDGKMKIPAGYLESFAKAEQTFLYQWVFCPEAKCLVNLTKVPPQLEIDGMPFIGKPVDPGVACGVAAGDLDPNTKLPLVLPHRQNVVPRRITSIQTPNEKQGKTIAEFFKARRTPLAELDPNSFTPSPSQRRLLEAQPNTSWSASQLPAMRPPAVSRVASMPAPSSAPQPTRRTVSAQFPSAGSPPKRQRLCSDSSALAGTTGKSIKDGSTSRFFGASPSLRKASSKKDEFELWSDDSAHDAMAALADTPAHSPSPKKRKRLSVYSDVSAIDRKERPVAASQDLTQDTVSSFASNISRSTQAMDTPETSFESVGDTPSIFNKGVASRFESFKSKWASSSTSKNKMIESLEASSSKKPASPEQFTEDKTVDLEDDDEVVPASSPPQEPALENEGAEEILPDEEWLALEQQPISAKVASEIYVKGSEDLIVPESPRSTSHEEEARPSLDLGRFAFAG</sequence>
<evidence type="ECO:0000256" key="13">
    <source>
        <dbReference type="ARBA" id="ARBA00023242"/>
    </source>
</evidence>
<dbReference type="SUPFAM" id="SSF88723">
    <property type="entry name" value="PIN domain-like"/>
    <property type="match status" value="1"/>
</dbReference>
<evidence type="ECO:0000313" key="18">
    <source>
        <dbReference type="Proteomes" id="UP000803884"/>
    </source>
</evidence>
<feature type="region of interest" description="Disordered" evidence="14">
    <location>
        <begin position="591"/>
        <end position="651"/>
    </location>
</feature>
<dbReference type="PRINTS" id="PR00853">
    <property type="entry name" value="XPGRADSUPER"/>
</dbReference>
<organism evidence="17 18">
    <name type="scientific">Cladosporium halotolerans</name>
    <dbReference type="NCBI Taxonomy" id="1052096"/>
    <lineage>
        <taxon>Eukaryota</taxon>
        <taxon>Fungi</taxon>
        <taxon>Dikarya</taxon>
        <taxon>Ascomycota</taxon>
        <taxon>Pezizomycotina</taxon>
        <taxon>Dothideomycetes</taxon>
        <taxon>Dothideomycetidae</taxon>
        <taxon>Cladosporiales</taxon>
        <taxon>Cladosporiaceae</taxon>
        <taxon>Cladosporium</taxon>
    </lineage>
</organism>
<evidence type="ECO:0000256" key="14">
    <source>
        <dbReference type="SAM" id="MobiDB-lite"/>
    </source>
</evidence>
<dbReference type="InterPro" id="IPR019974">
    <property type="entry name" value="XPG_CS"/>
</dbReference>
<dbReference type="PROSITE" id="PS00842">
    <property type="entry name" value="XPG_2"/>
    <property type="match status" value="1"/>
</dbReference>
<evidence type="ECO:0000256" key="2">
    <source>
        <dbReference type="ARBA" id="ARBA00004123"/>
    </source>
</evidence>
<feature type="compositionally biased region" description="Low complexity" evidence="14">
    <location>
        <begin position="409"/>
        <end position="427"/>
    </location>
</feature>
<evidence type="ECO:0000256" key="3">
    <source>
        <dbReference type="ARBA" id="ARBA00010563"/>
    </source>
</evidence>
<dbReference type="FunFam" id="3.40.50.1010:FF:000002">
    <property type="entry name" value="Exonuclease 1, putative"/>
    <property type="match status" value="1"/>
</dbReference>
<dbReference type="GO" id="GO:0017108">
    <property type="term" value="F:5'-flap endonuclease activity"/>
    <property type="evidence" value="ECO:0007669"/>
    <property type="project" value="TreeGrafter"/>
</dbReference>
<dbReference type="SMART" id="SM00484">
    <property type="entry name" value="XPGI"/>
    <property type="match status" value="1"/>
</dbReference>
<dbReference type="GO" id="GO:0035312">
    <property type="term" value="F:5'-3' DNA exonuclease activity"/>
    <property type="evidence" value="ECO:0007669"/>
    <property type="project" value="InterPro"/>
</dbReference>
<dbReference type="EMBL" id="JAAQHG020000011">
    <property type="protein sequence ID" value="KAL1587319.1"/>
    <property type="molecule type" value="Genomic_DNA"/>
</dbReference>
<dbReference type="SMART" id="SM00279">
    <property type="entry name" value="HhH2"/>
    <property type="match status" value="1"/>
</dbReference>
<evidence type="ECO:0000256" key="4">
    <source>
        <dbReference type="ARBA" id="ARBA00022722"/>
    </source>
</evidence>
<comment type="caution">
    <text evidence="17">The sequence shown here is derived from an EMBL/GenBank/DDBJ whole genome shotgun (WGS) entry which is preliminary data.</text>
</comment>
<dbReference type="FunFam" id="1.10.150.20:FF:000011">
    <property type="entry name" value="exonuclease 1"/>
    <property type="match status" value="1"/>
</dbReference>
<evidence type="ECO:0000256" key="1">
    <source>
        <dbReference type="ARBA" id="ARBA00001946"/>
    </source>
</evidence>
<dbReference type="InterPro" id="IPR037315">
    <property type="entry name" value="EXO1_H3TH"/>
</dbReference>
<feature type="region of interest" description="Disordered" evidence="14">
    <location>
        <begin position="686"/>
        <end position="712"/>
    </location>
</feature>
<dbReference type="CDD" id="cd09857">
    <property type="entry name" value="PIN_EXO1"/>
    <property type="match status" value="1"/>
</dbReference>
<dbReference type="InterPro" id="IPR006085">
    <property type="entry name" value="XPG_DNA_repair_N"/>
</dbReference>
<keyword evidence="18" id="KW-1185">Reference proteome</keyword>
<comment type="similarity">
    <text evidence="3">Belongs to the XPG/RAD2 endonuclease family. EXO1 subfamily.</text>
</comment>
<feature type="compositionally biased region" description="Polar residues" evidence="14">
    <location>
        <begin position="428"/>
        <end position="438"/>
    </location>
</feature>
<dbReference type="InterPro" id="IPR006084">
    <property type="entry name" value="XPG/Rad2"/>
</dbReference>
<feature type="domain" description="XPG N-terminal" evidence="16">
    <location>
        <begin position="1"/>
        <end position="99"/>
    </location>
</feature>
<feature type="compositionally biased region" description="Low complexity" evidence="14">
    <location>
        <begin position="591"/>
        <end position="600"/>
    </location>
</feature>
<keyword evidence="10" id="KW-0267">Excision nuclease</keyword>
<evidence type="ECO:0000256" key="10">
    <source>
        <dbReference type="ARBA" id="ARBA00022881"/>
    </source>
</evidence>
<keyword evidence="9" id="KW-0460">Magnesium</keyword>
<evidence type="ECO:0000256" key="12">
    <source>
        <dbReference type="ARBA" id="ARBA00023204"/>
    </source>
</evidence>
<reference evidence="17 18" key="1">
    <citation type="journal article" date="2020" name="Microbiol. Resour. Announc.">
        <title>Draft Genome Sequence of a Cladosporium Species Isolated from the Mesophotic Ascidian Didemnum maculosum.</title>
        <authorList>
            <person name="Gioti A."/>
            <person name="Siaperas R."/>
            <person name="Nikolaivits E."/>
            <person name="Le Goff G."/>
            <person name="Ouazzani J."/>
            <person name="Kotoulas G."/>
            <person name="Topakas E."/>
        </authorList>
    </citation>
    <scope>NUCLEOTIDE SEQUENCE [LARGE SCALE GENOMIC DNA]</scope>
    <source>
        <strain evidence="17 18">TM138-S3</strain>
    </source>
</reference>
<evidence type="ECO:0000256" key="6">
    <source>
        <dbReference type="ARBA" id="ARBA00022763"/>
    </source>
</evidence>
<dbReference type="GO" id="GO:0006281">
    <property type="term" value="P:DNA repair"/>
    <property type="evidence" value="ECO:0007669"/>
    <property type="project" value="UniProtKB-KW"/>
</dbReference>
<dbReference type="GeneID" id="96005712"/>
<keyword evidence="4" id="KW-0540">Nuclease</keyword>
<keyword evidence="12" id="KW-0234">DNA repair</keyword>
<evidence type="ECO:0000256" key="11">
    <source>
        <dbReference type="ARBA" id="ARBA00023125"/>
    </source>
</evidence>
<comment type="subcellular location">
    <subcellularLocation>
        <location evidence="2">Nucleus</location>
    </subcellularLocation>
</comment>
<dbReference type="SMART" id="SM00485">
    <property type="entry name" value="XPGN"/>
    <property type="match status" value="1"/>
</dbReference>
<dbReference type="AlphaFoldDB" id="A0AB34KQI5"/>
<dbReference type="InterPro" id="IPR029060">
    <property type="entry name" value="PIN-like_dom_sf"/>
</dbReference>
<feature type="region of interest" description="Disordered" evidence="14">
    <location>
        <begin position="552"/>
        <end position="576"/>
    </location>
</feature>
<dbReference type="CDD" id="cd09908">
    <property type="entry name" value="H3TH_EXO1"/>
    <property type="match status" value="1"/>
</dbReference>
<dbReference type="Gene3D" id="1.10.150.20">
    <property type="entry name" value="5' to 3' exonuclease, C-terminal subdomain"/>
    <property type="match status" value="1"/>
</dbReference>
<feature type="compositionally biased region" description="Polar residues" evidence="14">
    <location>
        <begin position="394"/>
        <end position="403"/>
    </location>
</feature>
<protein>
    <recommendedName>
        <fullName evidence="19">Exonuclease 1</fullName>
    </recommendedName>
</protein>
<evidence type="ECO:0000259" key="16">
    <source>
        <dbReference type="SMART" id="SM00485"/>
    </source>
</evidence>
<keyword evidence="7" id="KW-0378">Hydrolase</keyword>
<evidence type="ECO:0000256" key="9">
    <source>
        <dbReference type="ARBA" id="ARBA00022842"/>
    </source>
</evidence>
<evidence type="ECO:0000256" key="8">
    <source>
        <dbReference type="ARBA" id="ARBA00022839"/>
    </source>
</evidence>
<evidence type="ECO:0000259" key="15">
    <source>
        <dbReference type="SMART" id="SM00484"/>
    </source>
</evidence>
<dbReference type="Pfam" id="PF00867">
    <property type="entry name" value="XPG_I"/>
    <property type="match status" value="1"/>
</dbReference>
<dbReference type="GO" id="GO:0046872">
    <property type="term" value="F:metal ion binding"/>
    <property type="evidence" value="ECO:0007669"/>
    <property type="project" value="UniProtKB-KW"/>
</dbReference>
<dbReference type="PANTHER" id="PTHR11081">
    <property type="entry name" value="FLAP ENDONUCLEASE FAMILY MEMBER"/>
    <property type="match status" value="1"/>
</dbReference>
<dbReference type="GO" id="GO:0005634">
    <property type="term" value="C:nucleus"/>
    <property type="evidence" value="ECO:0007669"/>
    <property type="project" value="UniProtKB-SubCell"/>
</dbReference>
<dbReference type="InterPro" id="IPR008918">
    <property type="entry name" value="HhH2"/>
</dbReference>
<dbReference type="Gene3D" id="3.40.50.1010">
    <property type="entry name" value="5'-nuclease"/>
    <property type="match status" value="1"/>
</dbReference>
<dbReference type="InterPro" id="IPR044752">
    <property type="entry name" value="PIN-like_EXO1"/>
</dbReference>
<dbReference type="PANTHER" id="PTHR11081:SF65">
    <property type="entry name" value="DNA DAMAGE-INDUCIBLE PROTEIN DIN7-RELATED"/>
    <property type="match status" value="1"/>
</dbReference>
<feature type="domain" description="XPG-I" evidence="15">
    <location>
        <begin position="138"/>
        <end position="208"/>
    </location>
</feature>
<dbReference type="InterPro" id="IPR036279">
    <property type="entry name" value="5-3_exonuclease_C_sf"/>
</dbReference>
<gene>
    <name evidence="17" type="ORF">WHR41_04268</name>
</gene>
<feature type="region of interest" description="Disordered" evidence="14">
    <location>
        <begin position="374"/>
        <end position="478"/>
    </location>
</feature>
<dbReference type="PROSITE" id="PS00841">
    <property type="entry name" value="XPG_1"/>
    <property type="match status" value="1"/>
</dbReference>
<evidence type="ECO:0000256" key="7">
    <source>
        <dbReference type="ARBA" id="ARBA00022801"/>
    </source>
</evidence>
<proteinExistence type="inferred from homology"/>
<evidence type="ECO:0008006" key="19">
    <source>
        <dbReference type="Google" id="ProtNLM"/>
    </source>
</evidence>
<evidence type="ECO:0000313" key="17">
    <source>
        <dbReference type="EMBL" id="KAL1587319.1"/>
    </source>
</evidence>
<dbReference type="Proteomes" id="UP000803884">
    <property type="component" value="Unassembled WGS sequence"/>
</dbReference>
<dbReference type="Pfam" id="PF00752">
    <property type="entry name" value="XPG_N"/>
    <property type="match status" value="1"/>
</dbReference>
<evidence type="ECO:0000256" key="5">
    <source>
        <dbReference type="ARBA" id="ARBA00022723"/>
    </source>
</evidence>
<keyword evidence="13" id="KW-0539">Nucleus</keyword>
<keyword evidence="5" id="KW-0479">Metal-binding</keyword>
<keyword evidence="8" id="KW-0269">Exonuclease</keyword>
<name>A0AB34KQI5_9PEZI</name>
<feature type="compositionally biased region" description="Polar residues" evidence="14">
    <location>
        <begin position="449"/>
        <end position="470"/>
    </location>
</feature>